<feature type="domain" description="ISXO2-like transposase" evidence="1">
    <location>
        <begin position="130"/>
        <end position="277"/>
    </location>
</feature>
<proteinExistence type="predicted"/>
<evidence type="ECO:0000259" key="1">
    <source>
        <dbReference type="SMART" id="SM01126"/>
    </source>
</evidence>
<comment type="caution">
    <text evidence="2">The sequence shown here is derived from an EMBL/GenBank/DDBJ whole genome shotgun (WGS) entry which is preliminary data.</text>
</comment>
<name>A0ABV3Z5F0_9PROT</name>
<dbReference type="Pfam" id="PF12760">
    <property type="entry name" value="Zn_ribbon_IS1595"/>
    <property type="match status" value="1"/>
</dbReference>
<keyword evidence="3" id="KW-1185">Reference proteome</keyword>
<evidence type="ECO:0000313" key="2">
    <source>
        <dbReference type="EMBL" id="MEX6634040.1"/>
    </source>
</evidence>
<sequence length="329" mass="37236">MSILSAKYFHDEKAAYRYVEGIIWPNGPICPHCGGVERVGALKGKSTRIGVYKCYQCRKPFTVKVGTIFESSHLPLRVWLQAIFLMVGSKKGISSNQLHRALGVSLKTAWFLSHRIREAMRLGTLAPFGSMGGAVEVDETFIGNDKQNPAPTGKKRSAHMNKVLSLVDRESGQVRSYVVDDLRVKTIAPILAENISREARLMTDEAGHYKGLGWQFVEHGVVSHSKDEYVKKDDVTVHTNTIEGYFSIFKRGMRGIYQHCDKRHLHRYMAEFDFRYSNRAALGVDDTERAENVLRGAQGKRLTYQTTRSKGPAFSWKEGYTWPKSESRN</sequence>
<evidence type="ECO:0000313" key="3">
    <source>
        <dbReference type="Proteomes" id="UP001560685"/>
    </source>
</evidence>
<dbReference type="Proteomes" id="UP001560685">
    <property type="component" value="Unassembled WGS sequence"/>
</dbReference>
<dbReference type="PANTHER" id="PTHR47163:SF2">
    <property type="entry name" value="SI:DKEY-17M8.2"/>
    <property type="match status" value="1"/>
</dbReference>
<dbReference type="InterPro" id="IPR024445">
    <property type="entry name" value="Tnp_ISXO2-like"/>
</dbReference>
<dbReference type="SMART" id="SM01126">
    <property type="entry name" value="DDE_Tnp_IS1595"/>
    <property type="match status" value="1"/>
</dbReference>
<protein>
    <submittedName>
        <fullName evidence="2">IS1595 family transposase</fullName>
    </submittedName>
</protein>
<dbReference type="Pfam" id="PF12762">
    <property type="entry name" value="DDE_Tnp_IS1595"/>
    <property type="match status" value="1"/>
</dbReference>
<gene>
    <name evidence="2" type="ORF">ABFZ84_10820</name>
</gene>
<organism evidence="2 3">
    <name type="scientific">Hyphococcus lacteus</name>
    <dbReference type="NCBI Taxonomy" id="3143536"/>
    <lineage>
        <taxon>Bacteria</taxon>
        <taxon>Pseudomonadati</taxon>
        <taxon>Pseudomonadota</taxon>
        <taxon>Alphaproteobacteria</taxon>
        <taxon>Parvularculales</taxon>
        <taxon>Parvularculaceae</taxon>
        <taxon>Hyphococcus</taxon>
    </lineage>
</organism>
<dbReference type="InterPro" id="IPR024442">
    <property type="entry name" value="Transposase_Zn_ribbon"/>
</dbReference>
<dbReference type="EMBL" id="JBEHZE010000001">
    <property type="protein sequence ID" value="MEX6634040.1"/>
    <property type="molecule type" value="Genomic_DNA"/>
</dbReference>
<dbReference type="InterPro" id="IPR053164">
    <property type="entry name" value="IS1016-like_transposase"/>
</dbReference>
<reference evidence="2 3" key="1">
    <citation type="submission" date="2024-05" db="EMBL/GenBank/DDBJ databases">
        <title>Three bacterial strains, DH-69, EH-24, and ECK-19 isolated from coastal sediments.</title>
        <authorList>
            <person name="Ye Y.-Q."/>
            <person name="Du Z.-J."/>
        </authorList>
    </citation>
    <scope>NUCLEOTIDE SEQUENCE [LARGE SCALE GENOMIC DNA]</scope>
    <source>
        <strain evidence="2 3">ECK-19</strain>
    </source>
</reference>
<dbReference type="RefSeq" id="WP_369314032.1">
    <property type="nucleotide sequence ID" value="NZ_JBEHZE010000001.1"/>
</dbReference>
<accession>A0ABV3Z5F0</accession>
<dbReference type="PANTHER" id="PTHR47163">
    <property type="entry name" value="DDE_TNP_IS1595 DOMAIN-CONTAINING PROTEIN"/>
    <property type="match status" value="1"/>
</dbReference>
<dbReference type="NCBIfam" id="NF033547">
    <property type="entry name" value="transpos_IS1595"/>
    <property type="match status" value="1"/>
</dbReference>